<comment type="similarity">
    <text evidence="1">Belongs to the class I-like SAM-binding methyltransferase superfamily. NNMT/PNMT/TEMT family.</text>
</comment>
<evidence type="ECO:0000313" key="6">
    <source>
        <dbReference type="Proteomes" id="UP000054359"/>
    </source>
</evidence>
<dbReference type="GO" id="GO:0008170">
    <property type="term" value="F:N-methyltransferase activity"/>
    <property type="evidence" value="ECO:0007669"/>
    <property type="project" value="TreeGrafter"/>
</dbReference>
<accession>A0A087TTU9</accession>
<dbReference type="STRING" id="407821.A0A087TTU9"/>
<reference evidence="5 6" key="1">
    <citation type="submission" date="2013-11" db="EMBL/GenBank/DDBJ databases">
        <title>Genome sequencing of Stegodyphus mimosarum.</title>
        <authorList>
            <person name="Bechsgaard J."/>
        </authorList>
    </citation>
    <scope>NUCLEOTIDE SEQUENCE [LARGE SCALE GENOMIC DNA]</scope>
</reference>
<evidence type="ECO:0000256" key="4">
    <source>
        <dbReference type="ARBA" id="ARBA00022691"/>
    </source>
</evidence>
<evidence type="ECO:0000256" key="3">
    <source>
        <dbReference type="ARBA" id="ARBA00022679"/>
    </source>
</evidence>
<dbReference type="OMA" id="YCIATEK"/>
<dbReference type="InterPro" id="IPR029063">
    <property type="entry name" value="SAM-dependent_MTases_sf"/>
</dbReference>
<dbReference type="EMBL" id="KK116704">
    <property type="protein sequence ID" value="KFM68538.1"/>
    <property type="molecule type" value="Genomic_DNA"/>
</dbReference>
<gene>
    <name evidence="5" type="ORF">X975_23387</name>
</gene>
<dbReference type="SUPFAM" id="SSF53335">
    <property type="entry name" value="S-adenosyl-L-methionine-dependent methyltransferases"/>
    <property type="match status" value="1"/>
</dbReference>
<protein>
    <submittedName>
        <fullName evidence="5">Nicotinamide N-methyltransferase</fullName>
    </submittedName>
</protein>
<dbReference type="Pfam" id="PF01234">
    <property type="entry name" value="NNMT_PNMT_TEMT"/>
    <property type="match status" value="1"/>
</dbReference>
<sequence>MTARKELESRIRKSVKCVVRSDLLSDTVLPLEPLIATETEPPFDLVISVLCIETAAPDYEGYIDILKRINSLLKVGGGLIICGYENGSMWQVGDKTFHHIKLTTKQLLEALGTAGFGKCDLRTCPKRESEYSYDYETLFCVAAEKL</sequence>
<dbReference type="PANTHER" id="PTHR10867">
    <property type="entry name" value="NNMT/PNMT/TEMT FAMILY MEMBER"/>
    <property type="match status" value="1"/>
</dbReference>
<dbReference type="GO" id="GO:0032259">
    <property type="term" value="P:methylation"/>
    <property type="evidence" value="ECO:0007669"/>
    <property type="project" value="UniProtKB-KW"/>
</dbReference>
<proteinExistence type="inferred from homology"/>
<dbReference type="Proteomes" id="UP000054359">
    <property type="component" value="Unassembled WGS sequence"/>
</dbReference>
<keyword evidence="4" id="KW-0949">S-adenosyl-L-methionine</keyword>
<dbReference type="InterPro" id="IPR000940">
    <property type="entry name" value="NNMT_TEMT_trans"/>
</dbReference>
<dbReference type="OrthoDB" id="6416275at2759"/>
<dbReference type="Gene3D" id="3.40.50.150">
    <property type="entry name" value="Vaccinia Virus protein VP39"/>
    <property type="match status" value="1"/>
</dbReference>
<evidence type="ECO:0000256" key="2">
    <source>
        <dbReference type="ARBA" id="ARBA00022603"/>
    </source>
</evidence>
<feature type="non-terminal residue" evidence="5">
    <location>
        <position position="146"/>
    </location>
</feature>
<dbReference type="PROSITE" id="PS51681">
    <property type="entry name" value="SAM_MT_NNMT_PNMT_TEMT"/>
    <property type="match status" value="1"/>
</dbReference>
<dbReference type="GO" id="GO:0005829">
    <property type="term" value="C:cytosol"/>
    <property type="evidence" value="ECO:0007669"/>
    <property type="project" value="TreeGrafter"/>
</dbReference>
<keyword evidence="2 5" id="KW-0489">Methyltransferase</keyword>
<dbReference type="PANTHER" id="PTHR10867:SF17">
    <property type="entry name" value="NICOTINAMIDE N-METHYLTRANSFERASE"/>
    <property type="match status" value="1"/>
</dbReference>
<keyword evidence="3 5" id="KW-0808">Transferase</keyword>
<keyword evidence="6" id="KW-1185">Reference proteome</keyword>
<name>A0A087TTU9_STEMI</name>
<dbReference type="AlphaFoldDB" id="A0A087TTU9"/>
<organism evidence="5 6">
    <name type="scientific">Stegodyphus mimosarum</name>
    <name type="common">African social velvet spider</name>
    <dbReference type="NCBI Taxonomy" id="407821"/>
    <lineage>
        <taxon>Eukaryota</taxon>
        <taxon>Metazoa</taxon>
        <taxon>Ecdysozoa</taxon>
        <taxon>Arthropoda</taxon>
        <taxon>Chelicerata</taxon>
        <taxon>Arachnida</taxon>
        <taxon>Araneae</taxon>
        <taxon>Araneomorphae</taxon>
        <taxon>Entelegynae</taxon>
        <taxon>Eresoidea</taxon>
        <taxon>Eresidae</taxon>
        <taxon>Stegodyphus</taxon>
    </lineage>
</organism>
<evidence type="ECO:0000256" key="1">
    <source>
        <dbReference type="ARBA" id="ARBA00007996"/>
    </source>
</evidence>
<evidence type="ECO:0000313" key="5">
    <source>
        <dbReference type="EMBL" id="KFM68538.1"/>
    </source>
</evidence>